<name>A0A183LEI8_9TREM</name>
<gene>
    <name evidence="2" type="ORF">SMRZ_LOCUS2213</name>
</gene>
<evidence type="ECO:0000313" key="3">
    <source>
        <dbReference type="Proteomes" id="UP000277204"/>
    </source>
</evidence>
<accession>A0A183LEI8</accession>
<evidence type="ECO:0000313" key="2">
    <source>
        <dbReference type="EMBL" id="VDO54238.1"/>
    </source>
</evidence>
<dbReference type="AlphaFoldDB" id="A0A183LEI8"/>
<reference evidence="2 3" key="1">
    <citation type="submission" date="2018-11" db="EMBL/GenBank/DDBJ databases">
        <authorList>
            <consortium name="Pathogen Informatics"/>
        </authorList>
    </citation>
    <scope>NUCLEOTIDE SEQUENCE [LARGE SCALE GENOMIC DNA]</scope>
    <source>
        <strain evidence="2 3">Zambia</strain>
    </source>
</reference>
<keyword evidence="3" id="KW-1185">Reference proteome</keyword>
<dbReference type="EMBL" id="UZAI01000551">
    <property type="protein sequence ID" value="VDO54238.1"/>
    <property type="molecule type" value="Genomic_DNA"/>
</dbReference>
<protein>
    <submittedName>
        <fullName evidence="2">Uncharacterized protein</fullName>
    </submittedName>
</protein>
<sequence length="106" mass="11916">MHVETASVAVVSSSVSLNIHEGKTKILKYNTDNTNPITLDGEALYDVKTFVDGRGRSDADVKTRIEKARTAVLHLKHICNSKQLSANQYQSENHQYERQDSSTVRR</sequence>
<dbReference type="Proteomes" id="UP000277204">
    <property type="component" value="Unassembled WGS sequence"/>
</dbReference>
<organism evidence="2 3">
    <name type="scientific">Schistosoma margrebowiei</name>
    <dbReference type="NCBI Taxonomy" id="48269"/>
    <lineage>
        <taxon>Eukaryota</taxon>
        <taxon>Metazoa</taxon>
        <taxon>Spiralia</taxon>
        <taxon>Lophotrochozoa</taxon>
        <taxon>Platyhelminthes</taxon>
        <taxon>Trematoda</taxon>
        <taxon>Digenea</taxon>
        <taxon>Strigeidida</taxon>
        <taxon>Schistosomatoidea</taxon>
        <taxon>Schistosomatidae</taxon>
        <taxon>Schistosoma</taxon>
    </lineage>
</organism>
<feature type="compositionally biased region" description="Polar residues" evidence="1">
    <location>
        <begin position="84"/>
        <end position="93"/>
    </location>
</feature>
<feature type="region of interest" description="Disordered" evidence="1">
    <location>
        <begin position="84"/>
        <end position="106"/>
    </location>
</feature>
<evidence type="ECO:0000256" key="1">
    <source>
        <dbReference type="SAM" id="MobiDB-lite"/>
    </source>
</evidence>
<proteinExistence type="predicted"/>